<dbReference type="AlphaFoldDB" id="A0AAP2CPZ1"/>
<reference evidence="2 3" key="1">
    <citation type="journal article" date="2021" name="Arch. Microbiol.">
        <title>Harenicola maris gen. nov., sp. nov. isolated from the Sea of Japan shallow sediments.</title>
        <authorList>
            <person name="Romanenko L.A."/>
            <person name="Kurilenko V.V."/>
            <person name="Chernysheva N.Y."/>
            <person name="Tekutyeva L.A."/>
            <person name="Velansky P.V."/>
            <person name="Svetashev V.I."/>
            <person name="Isaeva M.P."/>
        </authorList>
    </citation>
    <scope>NUCLEOTIDE SEQUENCE [LARGE SCALE GENOMIC DNA]</scope>
    <source>
        <strain evidence="2 3">KMM 3653</strain>
    </source>
</reference>
<accession>A0AAP2CPZ1</accession>
<feature type="transmembrane region" description="Helical" evidence="1">
    <location>
        <begin position="36"/>
        <end position="54"/>
    </location>
</feature>
<keyword evidence="3" id="KW-1185">Reference proteome</keyword>
<keyword evidence="1" id="KW-0472">Membrane</keyword>
<keyword evidence="1" id="KW-0812">Transmembrane</keyword>
<protein>
    <submittedName>
        <fullName evidence="2">Uncharacterized protein</fullName>
    </submittedName>
</protein>
<evidence type="ECO:0000313" key="2">
    <source>
        <dbReference type="EMBL" id="MBT0956391.1"/>
    </source>
</evidence>
<dbReference type="Proteomes" id="UP001315686">
    <property type="component" value="Unassembled WGS sequence"/>
</dbReference>
<comment type="caution">
    <text evidence="2">The sequence shown here is derived from an EMBL/GenBank/DDBJ whole genome shotgun (WGS) entry which is preliminary data.</text>
</comment>
<keyword evidence="1" id="KW-1133">Transmembrane helix</keyword>
<evidence type="ECO:0000256" key="1">
    <source>
        <dbReference type="SAM" id="Phobius"/>
    </source>
</evidence>
<name>A0AAP2CPZ1_9RHOB</name>
<organism evidence="2 3">
    <name type="scientific">Harenicola maris</name>
    <dbReference type="NCBI Taxonomy" id="2841044"/>
    <lineage>
        <taxon>Bacteria</taxon>
        <taxon>Pseudomonadati</taxon>
        <taxon>Pseudomonadota</taxon>
        <taxon>Alphaproteobacteria</taxon>
        <taxon>Rhodobacterales</taxon>
        <taxon>Paracoccaceae</taxon>
        <taxon>Harenicola</taxon>
    </lineage>
</organism>
<gene>
    <name evidence="2" type="ORF">IV417_03250</name>
</gene>
<evidence type="ECO:0000313" key="3">
    <source>
        <dbReference type="Proteomes" id="UP001315686"/>
    </source>
</evidence>
<proteinExistence type="predicted"/>
<dbReference type="EMBL" id="JADQAZ010000001">
    <property type="protein sequence ID" value="MBT0956391.1"/>
    <property type="molecule type" value="Genomic_DNA"/>
</dbReference>
<dbReference type="RefSeq" id="WP_327792596.1">
    <property type="nucleotide sequence ID" value="NZ_JADQAZ010000001.1"/>
</dbReference>
<sequence>MATKLSPQMMEDVLCEYLEPGESLRHMGYAVNPPNLLIVLPLFVLAVLPGAIAYQVMMKHYIVGTTDSRLIAVRFKPSWKALTVKAKEMADVVAVPFAQLSAAKTKARVGKIFTVIRSKDLSPVLHLKFHRAYSKTNRPESAAMVEQIKGATGQ</sequence>